<evidence type="ECO:0000256" key="1">
    <source>
        <dbReference type="ARBA" id="ARBA00001896"/>
    </source>
</evidence>
<sequence>MQELRRVRSGVVGERDHMVTMHDVLDAQYLYDHHRDESYLRRVVFPLEKLLTSHKRLVMKDSAVNAICYGAKIMLPGLLRYEDGIEVNQEVVVITTKGEAVCVAIALMTTAVISTCDHGVVAKIKRVIMERDTYPRKWGLGPKASQKKQLIKQGLLDKHGRPTDGTPASWTRDYVDYSDSSKKATAAEATPGPGVTADAASIVKRKRDSDSDADEATPTTTPRVKKEKKKKKEKADGGEEAAEDGDGDATRKKKKKKARAAEELSG</sequence>
<dbReference type="GO" id="GO:0006396">
    <property type="term" value="P:RNA processing"/>
    <property type="evidence" value="ECO:0007669"/>
    <property type="project" value="InterPro"/>
</dbReference>
<dbReference type="NCBIfam" id="TIGR00451">
    <property type="entry name" value="unchar_dom_2"/>
    <property type="match status" value="1"/>
</dbReference>
<dbReference type="InterPro" id="IPR032819">
    <property type="entry name" value="TruB_C"/>
</dbReference>
<gene>
    <name evidence="5 7" type="primary">Dkc1</name>
    <name evidence="5" type="ORF">rCG_43839</name>
</gene>
<comment type="catalytic activity">
    <reaction evidence="1">
        <text>uridine in 5S rRNA = pseudouridine in 5S rRNA</text>
        <dbReference type="Rhea" id="RHEA:47036"/>
        <dbReference type="Rhea" id="RHEA-COMP:11730"/>
        <dbReference type="Rhea" id="RHEA-COMP:11731"/>
        <dbReference type="ChEBI" id="CHEBI:65314"/>
        <dbReference type="ChEBI" id="CHEBI:65315"/>
    </reaction>
</comment>
<feature type="compositionally biased region" description="Basic residues" evidence="3">
    <location>
        <begin position="223"/>
        <end position="232"/>
    </location>
</feature>
<dbReference type="Pfam" id="PF01472">
    <property type="entry name" value="PUA"/>
    <property type="match status" value="1"/>
</dbReference>
<dbReference type="PROSITE" id="PS50890">
    <property type="entry name" value="PUA"/>
    <property type="match status" value="1"/>
</dbReference>
<dbReference type="AlphaFoldDB" id="A6KRP5"/>
<organism evidence="5 6">
    <name type="scientific">Rattus norvegicus</name>
    <name type="common">Rat</name>
    <dbReference type="NCBI Taxonomy" id="10116"/>
    <lineage>
        <taxon>Eukaryota</taxon>
        <taxon>Metazoa</taxon>
        <taxon>Chordata</taxon>
        <taxon>Craniata</taxon>
        <taxon>Vertebrata</taxon>
        <taxon>Euteleostomi</taxon>
        <taxon>Mammalia</taxon>
        <taxon>Eutheria</taxon>
        <taxon>Euarchontoglires</taxon>
        <taxon>Glires</taxon>
        <taxon>Rodentia</taxon>
        <taxon>Myomorpha</taxon>
        <taxon>Muroidea</taxon>
        <taxon>Muridae</taxon>
        <taxon>Murinae</taxon>
        <taxon>Rattus</taxon>
    </lineage>
</organism>
<protein>
    <submittedName>
        <fullName evidence="5">Dyskeratosis congenita 1, dyskerin, isoform CRA_a</fullName>
    </submittedName>
</protein>
<dbReference type="EMBL" id="CH474099">
    <property type="protein sequence ID" value="EDL84960.1"/>
    <property type="molecule type" value="Genomic_DNA"/>
</dbReference>
<reference evidence="6" key="1">
    <citation type="submission" date="2005-09" db="EMBL/GenBank/DDBJ databases">
        <authorList>
            <person name="Mural R.J."/>
            <person name="Li P.W."/>
            <person name="Adams M.D."/>
            <person name="Amanatides P.G."/>
            <person name="Baden-Tillson H."/>
            <person name="Barnstead M."/>
            <person name="Chin S.H."/>
            <person name="Dew I."/>
            <person name="Evans C.A."/>
            <person name="Ferriera S."/>
            <person name="Flanigan M."/>
            <person name="Fosler C."/>
            <person name="Glodek A."/>
            <person name="Gu Z."/>
            <person name="Holt R.A."/>
            <person name="Jennings D."/>
            <person name="Kraft C.L."/>
            <person name="Lu F."/>
            <person name="Nguyen T."/>
            <person name="Nusskern D.R."/>
            <person name="Pfannkoch C.M."/>
            <person name="Sitter C."/>
            <person name="Sutton G.G."/>
            <person name="Venter J.C."/>
            <person name="Wang Z."/>
            <person name="Woodage T."/>
            <person name="Zheng X.H."/>
            <person name="Zhong F."/>
        </authorList>
    </citation>
    <scope>NUCLEOTIDE SEQUENCE [LARGE SCALE GENOMIC DNA]</scope>
    <source>
        <strain>BN</strain>
        <strain evidence="6">Sprague-Dawley</strain>
    </source>
</reference>
<dbReference type="InterPro" id="IPR015947">
    <property type="entry name" value="PUA-like_sf"/>
</dbReference>
<dbReference type="PANTHER" id="PTHR23127">
    <property type="entry name" value="CENTROMERE/MICROTUBULE BINDING PROTEIN CBF5"/>
    <property type="match status" value="1"/>
</dbReference>
<name>A6KRP5_RAT</name>
<evidence type="ECO:0000313" key="7">
    <source>
        <dbReference type="RGD" id="621780"/>
    </source>
</evidence>
<evidence type="ECO:0000256" key="2">
    <source>
        <dbReference type="ARBA" id="ARBA00023235"/>
    </source>
</evidence>
<accession>A6KRP5</accession>
<evidence type="ECO:0000313" key="6">
    <source>
        <dbReference type="Proteomes" id="UP000234681"/>
    </source>
</evidence>
<dbReference type="InterPro" id="IPR020103">
    <property type="entry name" value="PsdUridine_synth_cat_dom_sf"/>
</dbReference>
<feature type="compositionally biased region" description="Basic and acidic residues" evidence="3">
    <location>
        <begin position="173"/>
        <end position="182"/>
    </location>
</feature>
<dbReference type="Pfam" id="PF16198">
    <property type="entry name" value="TruB_C_2"/>
    <property type="match status" value="1"/>
</dbReference>
<dbReference type="SMART" id="SM00359">
    <property type="entry name" value="PUA"/>
    <property type="match status" value="1"/>
</dbReference>
<dbReference type="GO" id="GO:0001522">
    <property type="term" value="P:pseudouridine synthesis"/>
    <property type="evidence" value="ECO:0007669"/>
    <property type="project" value="InterPro"/>
</dbReference>
<dbReference type="GO" id="GO:0009982">
    <property type="term" value="F:pseudouridine synthase activity"/>
    <property type="evidence" value="ECO:0007669"/>
    <property type="project" value="InterPro"/>
</dbReference>
<proteinExistence type="predicted"/>
<dbReference type="SUPFAM" id="SSF55120">
    <property type="entry name" value="Pseudouridine synthase"/>
    <property type="match status" value="1"/>
</dbReference>
<dbReference type="InterPro" id="IPR004802">
    <property type="entry name" value="tRNA_PsdUridine_synth_B_fam"/>
</dbReference>
<feature type="region of interest" description="Disordered" evidence="3">
    <location>
        <begin position="138"/>
        <end position="266"/>
    </location>
</feature>
<evidence type="ECO:0000313" key="5">
    <source>
        <dbReference type="EMBL" id="EDL84960.1"/>
    </source>
</evidence>
<dbReference type="SUPFAM" id="SSF88697">
    <property type="entry name" value="PUA domain-like"/>
    <property type="match status" value="1"/>
</dbReference>
<evidence type="ECO:0000256" key="3">
    <source>
        <dbReference type="SAM" id="MobiDB-lite"/>
    </source>
</evidence>
<dbReference type="RGD" id="621780">
    <property type="gene designation" value="Dkc1"/>
</dbReference>
<dbReference type="PANTHER" id="PTHR23127:SF0">
    <property type="entry name" value="H_ACA RIBONUCLEOPROTEIN COMPLEX SUBUNIT DKC1"/>
    <property type="match status" value="1"/>
</dbReference>
<dbReference type="InterPro" id="IPR036974">
    <property type="entry name" value="PUA_sf"/>
</dbReference>
<dbReference type="GO" id="GO:0003723">
    <property type="term" value="F:RNA binding"/>
    <property type="evidence" value="ECO:0007669"/>
    <property type="project" value="InterPro"/>
</dbReference>
<dbReference type="CDD" id="cd21148">
    <property type="entry name" value="PUA_Cbf5"/>
    <property type="match status" value="1"/>
</dbReference>
<dbReference type="InterPro" id="IPR002478">
    <property type="entry name" value="PUA"/>
</dbReference>
<keyword evidence="2" id="KW-0413">Isomerase</keyword>
<feature type="domain" description="PUA" evidence="4">
    <location>
        <begin position="55"/>
        <end position="129"/>
    </location>
</feature>
<evidence type="ECO:0000259" key="4">
    <source>
        <dbReference type="SMART" id="SM00359"/>
    </source>
</evidence>
<dbReference type="InterPro" id="IPR004521">
    <property type="entry name" value="Uncharacterised_CHP00451"/>
</dbReference>
<dbReference type="Proteomes" id="UP000234681">
    <property type="component" value="Chromosome 1"/>
</dbReference>
<dbReference type="Gene3D" id="2.30.130.10">
    <property type="entry name" value="PUA domain"/>
    <property type="match status" value="1"/>
</dbReference>
<feature type="compositionally biased region" description="Acidic residues" evidence="3">
    <location>
        <begin position="238"/>
        <end position="247"/>
    </location>
</feature>